<feature type="domain" description="vWA-MoxR associated protein C-terminal" evidence="3">
    <location>
        <begin position="433"/>
        <end position="668"/>
    </location>
</feature>
<sequence length="677" mass="76210">MATFLKDPQYVRLEDDPNDYRIGHIDSADQKRQHRVVLTTMPRDDTRNAAATCTDMLRTFPGIRCVVLAGVAGGVPSLRRPDRHVRLGDVVVAVDGIVDYGHVRLRDGIAEPRRPVTGVSMDLVRAVRRLQVESYDDNSGRWISWLTPARDQPMATFRRPPPETDLLVFRGRAVPHPPPAQTGHVEGLPKIHYGKIGCADVLMLDEERRDNLAARHDLLAFEMEAAGVAASAASHGIGWFTVRGIVDYCDRAKNDVWHPYASLTAAAYVRAMLGRCQPFPVWRMAPGRGAIALLPDHELDSLVALLEHVHDLDLQAVWRAATGELTPLPPSPPTGAVDLFNYLAGLNAGLDQVPPALAFVEEVAGRVDRRLGARLRQWVDHMAARLHLVEVMHEHRARVEERRLRNDEPNGAGQQIKPCLVIQVEGDGIDRERCEVRYWIQRSSDRWQPEPGEPRQTAFKEVEEAMQAAVRHAESAWRDNDGPVGIELLLPTDLLHKAVEWWHTELEAPAPTPLCLDYPVVVRSLDRMRATYRHRVWINRWKTIWRHPPGHRLYWGRMHTQENSIESWNARLRDNAELTTVVLSSSPEHTTGREELQSALNAGVAVILWDRRAPLQPDTASLIEEATQGHPNELPHRIRVLRTAAATAAHEEQARHPGRHIALLWDDPNRTVEAGGH</sequence>
<accession>A0A8J3YRA4</accession>
<dbReference type="Pfam" id="PF01048">
    <property type="entry name" value="PNP_UDP_1"/>
    <property type="match status" value="1"/>
</dbReference>
<keyword evidence="5" id="KW-1185">Reference proteome</keyword>
<evidence type="ECO:0000313" key="4">
    <source>
        <dbReference type="EMBL" id="GIJ48485.1"/>
    </source>
</evidence>
<evidence type="ECO:0000259" key="2">
    <source>
        <dbReference type="Pfam" id="PF19916"/>
    </source>
</evidence>
<dbReference type="Proteomes" id="UP000619260">
    <property type="component" value="Unassembled WGS sequence"/>
</dbReference>
<name>A0A8J3YRA4_9ACTN</name>
<dbReference type="GO" id="GO:0003824">
    <property type="term" value="F:catalytic activity"/>
    <property type="evidence" value="ECO:0007669"/>
    <property type="project" value="InterPro"/>
</dbReference>
<dbReference type="Pfam" id="PF20028">
    <property type="entry name" value="VMAP-C"/>
    <property type="match status" value="1"/>
</dbReference>
<evidence type="ECO:0008006" key="6">
    <source>
        <dbReference type="Google" id="ProtNLM"/>
    </source>
</evidence>
<proteinExistence type="predicted"/>
<evidence type="ECO:0000259" key="3">
    <source>
        <dbReference type="Pfam" id="PF20028"/>
    </source>
</evidence>
<dbReference type="SUPFAM" id="SSF53167">
    <property type="entry name" value="Purine and uridine phosphorylases"/>
    <property type="match status" value="1"/>
</dbReference>
<dbReference type="PANTHER" id="PTHR46082:SF6">
    <property type="entry name" value="AAA+ ATPASE DOMAIN-CONTAINING PROTEIN-RELATED"/>
    <property type="match status" value="1"/>
</dbReference>
<dbReference type="Gene3D" id="3.40.50.1580">
    <property type="entry name" value="Nucleoside phosphorylase domain"/>
    <property type="match status" value="1"/>
</dbReference>
<dbReference type="PANTHER" id="PTHR46082">
    <property type="entry name" value="ATP/GTP-BINDING PROTEIN-RELATED"/>
    <property type="match status" value="1"/>
</dbReference>
<dbReference type="InterPro" id="IPR045555">
    <property type="entry name" value="VMAP-M0"/>
</dbReference>
<organism evidence="4 5">
    <name type="scientific">Virgisporangium aliadipatigenens</name>
    <dbReference type="NCBI Taxonomy" id="741659"/>
    <lineage>
        <taxon>Bacteria</taxon>
        <taxon>Bacillati</taxon>
        <taxon>Actinomycetota</taxon>
        <taxon>Actinomycetes</taxon>
        <taxon>Micromonosporales</taxon>
        <taxon>Micromonosporaceae</taxon>
        <taxon>Virgisporangium</taxon>
    </lineage>
</organism>
<dbReference type="InterPro" id="IPR000845">
    <property type="entry name" value="Nucleoside_phosphorylase_d"/>
</dbReference>
<feature type="domain" description="vWA-MoxR associated protein middle region 0" evidence="2">
    <location>
        <begin position="294"/>
        <end position="396"/>
    </location>
</feature>
<evidence type="ECO:0000313" key="5">
    <source>
        <dbReference type="Proteomes" id="UP000619260"/>
    </source>
</evidence>
<evidence type="ECO:0000259" key="1">
    <source>
        <dbReference type="Pfam" id="PF01048"/>
    </source>
</evidence>
<dbReference type="Pfam" id="PF19916">
    <property type="entry name" value="VMAP-M0"/>
    <property type="match status" value="1"/>
</dbReference>
<gene>
    <name evidence="4" type="ORF">Val02_53710</name>
</gene>
<dbReference type="InterPro" id="IPR035994">
    <property type="entry name" value="Nucleoside_phosphorylase_sf"/>
</dbReference>
<dbReference type="EMBL" id="BOPF01000021">
    <property type="protein sequence ID" value="GIJ48485.1"/>
    <property type="molecule type" value="Genomic_DNA"/>
</dbReference>
<feature type="domain" description="Nucleoside phosphorylase" evidence="1">
    <location>
        <begin position="47"/>
        <end position="253"/>
    </location>
</feature>
<reference evidence="4" key="1">
    <citation type="submission" date="2021-01" db="EMBL/GenBank/DDBJ databases">
        <title>Whole genome shotgun sequence of Virgisporangium aliadipatigenens NBRC 105644.</title>
        <authorList>
            <person name="Komaki H."/>
            <person name="Tamura T."/>
        </authorList>
    </citation>
    <scope>NUCLEOTIDE SEQUENCE</scope>
    <source>
        <strain evidence="4">NBRC 105644</strain>
    </source>
</reference>
<dbReference type="GO" id="GO:0009116">
    <property type="term" value="P:nucleoside metabolic process"/>
    <property type="evidence" value="ECO:0007669"/>
    <property type="project" value="InterPro"/>
</dbReference>
<dbReference type="AlphaFoldDB" id="A0A8J3YRA4"/>
<dbReference type="InterPro" id="IPR045450">
    <property type="entry name" value="VMAP_C"/>
</dbReference>
<protein>
    <recommendedName>
        <fullName evidence="6">Nucleoside phosphorylase domain-containing protein</fullName>
    </recommendedName>
</protein>
<comment type="caution">
    <text evidence="4">The sequence shown here is derived from an EMBL/GenBank/DDBJ whole genome shotgun (WGS) entry which is preliminary data.</text>
</comment>
<dbReference type="InterPro" id="IPR053137">
    <property type="entry name" value="NLR-like"/>
</dbReference>